<proteinExistence type="predicted"/>
<name>A0ABT7SZC3_9ALTE</name>
<accession>A0ABT7SZC3</accession>
<evidence type="ECO:0008006" key="3">
    <source>
        <dbReference type="Google" id="ProtNLM"/>
    </source>
</evidence>
<reference evidence="1 2" key="1">
    <citation type="submission" date="2023-06" db="EMBL/GenBank/DDBJ databases">
        <title>Alteromonas sp. ASW11-36 isolated from intertidal sand.</title>
        <authorList>
            <person name="Li Y."/>
        </authorList>
    </citation>
    <scope>NUCLEOTIDE SEQUENCE [LARGE SCALE GENOMIC DNA]</scope>
    <source>
        <strain evidence="1 2">ASW11-36</strain>
    </source>
</reference>
<sequence length="111" mass="13129">MAPRLPLYKKLSILIRLEPGCLGPEGKDYIEAFCTHAKPELKRFHGGIIRWKIEPRYDKSLPEIEYQLNKTPASHNDVKTFFSEFDIAFSDFEEQLDERLAELIEHYFERI</sequence>
<evidence type="ECO:0000313" key="2">
    <source>
        <dbReference type="Proteomes" id="UP001234343"/>
    </source>
</evidence>
<dbReference type="Proteomes" id="UP001234343">
    <property type="component" value="Unassembled WGS sequence"/>
</dbReference>
<organism evidence="1 2">
    <name type="scientific">Alteromonas arenosi</name>
    <dbReference type="NCBI Taxonomy" id="3055817"/>
    <lineage>
        <taxon>Bacteria</taxon>
        <taxon>Pseudomonadati</taxon>
        <taxon>Pseudomonadota</taxon>
        <taxon>Gammaproteobacteria</taxon>
        <taxon>Alteromonadales</taxon>
        <taxon>Alteromonadaceae</taxon>
        <taxon>Alteromonas/Salinimonas group</taxon>
        <taxon>Alteromonas</taxon>
    </lineage>
</organism>
<dbReference type="RefSeq" id="WP_289366135.1">
    <property type="nucleotide sequence ID" value="NZ_JAUCBP010000011.1"/>
</dbReference>
<dbReference type="EMBL" id="JAUCBP010000011">
    <property type="protein sequence ID" value="MDM7861538.1"/>
    <property type="molecule type" value="Genomic_DNA"/>
</dbReference>
<gene>
    <name evidence="1" type="ORF">QTP81_13125</name>
</gene>
<keyword evidence="2" id="KW-1185">Reference proteome</keyword>
<comment type="caution">
    <text evidence="1">The sequence shown here is derived from an EMBL/GenBank/DDBJ whole genome shotgun (WGS) entry which is preliminary data.</text>
</comment>
<evidence type="ECO:0000313" key="1">
    <source>
        <dbReference type="EMBL" id="MDM7861538.1"/>
    </source>
</evidence>
<protein>
    <recommendedName>
        <fullName evidence="3">Orphan protein</fullName>
    </recommendedName>
</protein>